<protein>
    <submittedName>
        <fullName evidence="2">Uncharacterized protein</fullName>
    </submittedName>
</protein>
<proteinExistence type="predicted"/>
<name>A0AAD7DKR0_MYCRO</name>
<dbReference type="EMBL" id="JARKIE010000045">
    <property type="protein sequence ID" value="KAJ7693577.1"/>
    <property type="molecule type" value="Genomic_DNA"/>
</dbReference>
<reference evidence="2" key="1">
    <citation type="submission" date="2023-03" db="EMBL/GenBank/DDBJ databases">
        <title>Massive genome expansion in bonnet fungi (Mycena s.s.) driven by repeated elements and novel gene families across ecological guilds.</title>
        <authorList>
            <consortium name="Lawrence Berkeley National Laboratory"/>
            <person name="Harder C.B."/>
            <person name="Miyauchi S."/>
            <person name="Viragh M."/>
            <person name="Kuo A."/>
            <person name="Thoen E."/>
            <person name="Andreopoulos B."/>
            <person name="Lu D."/>
            <person name="Skrede I."/>
            <person name="Drula E."/>
            <person name="Henrissat B."/>
            <person name="Morin E."/>
            <person name="Kohler A."/>
            <person name="Barry K."/>
            <person name="LaButti K."/>
            <person name="Morin E."/>
            <person name="Salamov A."/>
            <person name="Lipzen A."/>
            <person name="Mereny Z."/>
            <person name="Hegedus B."/>
            <person name="Baldrian P."/>
            <person name="Stursova M."/>
            <person name="Weitz H."/>
            <person name="Taylor A."/>
            <person name="Grigoriev I.V."/>
            <person name="Nagy L.G."/>
            <person name="Martin F."/>
            <person name="Kauserud H."/>
        </authorList>
    </citation>
    <scope>NUCLEOTIDE SEQUENCE</scope>
    <source>
        <strain evidence="2">CBHHK067</strain>
    </source>
</reference>
<dbReference type="AlphaFoldDB" id="A0AAD7DKR0"/>
<sequence>MFTTSRTRSNFEVSKTDDGDSSGSNSNYVFGDISDEMAETLAAAARPAFESARNAYWAGLPGPRRTPFRVTDSTGPENGLAIEIAYGNETFPELYREIVNWTSGDGNRALLAVGIKINTKPPYQRDAQLRLVVRDSTPTFPSANCQVYDFGNGSNIAPRGVPQPGPPTPVIIASESPVEGCQLQYLVPDDPQAEEMIVDLPIGAALFHDLQADVQNTGIWIWDTCATKSASSLNTMQPHHEPVAVSTVERGGQGQFYS</sequence>
<feature type="region of interest" description="Disordered" evidence="1">
    <location>
        <begin position="1"/>
        <end position="27"/>
    </location>
</feature>
<organism evidence="2 3">
    <name type="scientific">Mycena rosella</name>
    <name type="common">Pink bonnet</name>
    <name type="synonym">Agaricus rosellus</name>
    <dbReference type="NCBI Taxonomy" id="1033263"/>
    <lineage>
        <taxon>Eukaryota</taxon>
        <taxon>Fungi</taxon>
        <taxon>Dikarya</taxon>
        <taxon>Basidiomycota</taxon>
        <taxon>Agaricomycotina</taxon>
        <taxon>Agaricomycetes</taxon>
        <taxon>Agaricomycetidae</taxon>
        <taxon>Agaricales</taxon>
        <taxon>Marasmiineae</taxon>
        <taxon>Mycenaceae</taxon>
        <taxon>Mycena</taxon>
    </lineage>
</organism>
<gene>
    <name evidence="2" type="ORF">B0H17DRAFT_1132377</name>
</gene>
<evidence type="ECO:0000313" key="2">
    <source>
        <dbReference type="EMBL" id="KAJ7693577.1"/>
    </source>
</evidence>
<evidence type="ECO:0000256" key="1">
    <source>
        <dbReference type="SAM" id="MobiDB-lite"/>
    </source>
</evidence>
<feature type="compositionally biased region" description="Polar residues" evidence="1">
    <location>
        <begin position="1"/>
        <end position="13"/>
    </location>
</feature>
<comment type="caution">
    <text evidence="2">The sequence shown here is derived from an EMBL/GenBank/DDBJ whole genome shotgun (WGS) entry which is preliminary data.</text>
</comment>
<accession>A0AAD7DKR0</accession>
<keyword evidence="3" id="KW-1185">Reference proteome</keyword>
<dbReference type="Proteomes" id="UP001221757">
    <property type="component" value="Unassembled WGS sequence"/>
</dbReference>
<evidence type="ECO:0000313" key="3">
    <source>
        <dbReference type="Proteomes" id="UP001221757"/>
    </source>
</evidence>